<evidence type="ECO:0000256" key="2">
    <source>
        <dbReference type="ARBA" id="ARBA00023015"/>
    </source>
</evidence>
<keyword evidence="3" id="KW-0238">DNA-binding</keyword>
<dbReference type="Gene3D" id="1.20.120.530">
    <property type="entry name" value="GntR ligand-binding domain-like"/>
    <property type="match status" value="1"/>
</dbReference>
<dbReference type="SUPFAM" id="SSF48008">
    <property type="entry name" value="GntR ligand-binding domain-like"/>
    <property type="match status" value="1"/>
</dbReference>
<evidence type="ECO:0000256" key="1">
    <source>
        <dbReference type="ARBA" id="ARBA00022491"/>
    </source>
</evidence>
<dbReference type="InterPro" id="IPR036388">
    <property type="entry name" value="WH-like_DNA-bd_sf"/>
</dbReference>
<dbReference type="Pfam" id="PF00392">
    <property type="entry name" value="GntR"/>
    <property type="match status" value="1"/>
</dbReference>
<dbReference type="SMART" id="SM00895">
    <property type="entry name" value="FCD"/>
    <property type="match status" value="1"/>
</dbReference>
<dbReference type="CDD" id="cd07377">
    <property type="entry name" value="WHTH_GntR"/>
    <property type="match status" value="1"/>
</dbReference>
<keyword evidence="2" id="KW-0805">Transcription regulation</keyword>
<keyword evidence="4" id="KW-0804">Transcription</keyword>
<dbReference type="PANTHER" id="PTHR43537">
    <property type="entry name" value="TRANSCRIPTIONAL REGULATOR, GNTR FAMILY"/>
    <property type="match status" value="1"/>
</dbReference>
<dbReference type="PANTHER" id="PTHR43537:SF34">
    <property type="entry name" value="PYRUVATE DEHYDROGENASE COMPLEX REPRESSOR"/>
    <property type="match status" value="1"/>
</dbReference>
<evidence type="ECO:0000256" key="5">
    <source>
        <dbReference type="ARBA" id="ARBA00037357"/>
    </source>
</evidence>
<sequence length="249" mass="28281">MSIKTKVAVPPRPYNKAQRLCQELEAQLLAGELLPGSLLPSERILAQEHQLSRSVVREAMQLLASRGLIETYQGGGSRLLNPLAHYFEQASLGRGVAENSTELQLAVLEMRWVLEGEAAFYCAQRATDEELQALQAEFARMEARRDEPNTLERAKADLHFHMLIAQCSHHFLLIALAQVLYSRFFNAIYGVLSKNQQRTGSYPPYIESQHERIYQAIVQRQPEQARQAAQAHILYTRQRLEEMDGVPGR</sequence>
<dbReference type="InterPro" id="IPR000524">
    <property type="entry name" value="Tscrpt_reg_HTH_GntR"/>
</dbReference>
<keyword evidence="1" id="KW-0678">Repressor</keyword>
<accession>A0ABV5Z8C2</accession>
<dbReference type="PROSITE" id="PS50949">
    <property type="entry name" value="HTH_GNTR"/>
    <property type="match status" value="1"/>
</dbReference>
<organism evidence="8 9">
    <name type="scientific">Balneatrix alpica</name>
    <dbReference type="NCBI Taxonomy" id="75684"/>
    <lineage>
        <taxon>Bacteria</taxon>
        <taxon>Pseudomonadati</taxon>
        <taxon>Pseudomonadota</taxon>
        <taxon>Gammaproteobacteria</taxon>
        <taxon>Oceanospirillales</taxon>
        <taxon>Balneatrichaceae</taxon>
        <taxon>Balneatrix</taxon>
    </lineage>
</organism>
<evidence type="ECO:0000313" key="8">
    <source>
        <dbReference type="EMBL" id="MFB9885505.1"/>
    </source>
</evidence>
<name>A0ABV5Z8C2_9GAMM</name>
<dbReference type="Proteomes" id="UP001589628">
    <property type="component" value="Unassembled WGS sequence"/>
</dbReference>
<keyword evidence="9" id="KW-1185">Reference proteome</keyword>
<gene>
    <name evidence="8" type="ORF">ACFFLH_03675</name>
</gene>
<evidence type="ECO:0000259" key="7">
    <source>
        <dbReference type="PROSITE" id="PS50949"/>
    </source>
</evidence>
<dbReference type="InterPro" id="IPR008920">
    <property type="entry name" value="TF_FadR/GntR_C"/>
</dbReference>
<evidence type="ECO:0000256" key="6">
    <source>
        <dbReference type="ARBA" id="ARBA00039592"/>
    </source>
</evidence>
<reference evidence="8 9" key="1">
    <citation type="submission" date="2024-09" db="EMBL/GenBank/DDBJ databases">
        <authorList>
            <person name="Sun Q."/>
            <person name="Mori K."/>
        </authorList>
    </citation>
    <scope>NUCLEOTIDE SEQUENCE [LARGE SCALE GENOMIC DNA]</scope>
    <source>
        <strain evidence="8 9">ATCC 51285</strain>
    </source>
</reference>
<dbReference type="InterPro" id="IPR036390">
    <property type="entry name" value="WH_DNA-bd_sf"/>
</dbReference>
<comment type="function">
    <text evidence="5">Transcriptional repressor for the pyruvate dehydrogenase complex genes aceEF and lpd.</text>
</comment>
<evidence type="ECO:0000313" key="9">
    <source>
        <dbReference type="Proteomes" id="UP001589628"/>
    </source>
</evidence>
<feature type="domain" description="HTH gntR-type" evidence="7">
    <location>
        <begin position="14"/>
        <end position="82"/>
    </location>
</feature>
<dbReference type="SMART" id="SM00345">
    <property type="entry name" value="HTH_GNTR"/>
    <property type="match status" value="1"/>
</dbReference>
<dbReference type="Pfam" id="PF07729">
    <property type="entry name" value="FCD"/>
    <property type="match status" value="1"/>
</dbReference>
<dbReference type="SUPFAM" id="SSF46785">
    <property type="entry name" value="Winged helix' DNA-binding domain"/>
    <property type="match status" value="1"/>
</dbReference>
<dbReference type="RefSeq" id="WP_051527793.1">
    <property type="nucleotide sequence ID" value="NZ_JBHLZN010000001.1"/>
</dbReference>
<dbReference type="Gene3D" id="1.10.10.10">
    <property type="entry name" value="Winged helix-like DNA-binding domain superfamily/Winged helix DNA-binding domain"/>
    <property type="match status" value="1"/>
</dbReference>
<dbReference type="PRINTS" id="PR00035">
    <property type="entry name" value="HTHGNTR"/>
</dbReference>
<proteinExistence type="predicted"/>
<evidence type="ECO:0000256" key="3">
    <source>
        <dbReference type="ARBA" id="ARBA00023125"/>
    </source>
</evidence>
<protein>
    <recommendedName>
        <fullName evidence="6">Pyruvate dehydrogenase complex repressor</fullName>
    </recommendedName>
</protein>
<dbReference type="EMBL" id="JBHLZN010000001">
    <property type="protein sequence ID" value="MFB9885505.1"/>
    <property type="molecule type" value="Genomic_DNA"/>
</dbReference>
<evidence type="ECO:0000256" key="4">
    <source>
        <dbReference type="ARBA" id="ARBA00023163"/>
    </source>
</evidence>
<dbReference type="InterPro" id="IPR011711">
    <property type="entry name" value="GntR_C"/>
</dbReference>
<comment type="caution">
    <text evidence="8">The sequence shown here is derived from an EMBL/GenBank/DDBJ whole genome shotgun (WGS) entry which is preliminary data.</text>
</comment>